<dbReference type="EMBL" id="GL945430">
    <property type="protein sequence ID" value="EGO28451.1"/>
    <property type="molecule type" value="Genomic_DNA"/>
</dbReference>
<dbReference type="Proteomes" id="UP000008064">
    <property type="component" value="Unassembled WGS sequence"/>
</dbReference>
<dbReference type="RefSeq" id="XP_007314650.1">
    <property type="nucleotide sequence ID" value="XM_007314588.1"/>
</dbReference>
<sequence>MNQDVCLKSAIDDYYTAEHFAHLEVLTLVDEEMICLLAMRFPVEGQYYSVFVMWKALEQSEMGAFGWLHREGWSVRWYGYEALADSDCRRWMGPYL</sequence>
<dbReference type="AlphaFoldDB" id="F8NKN9"/>
<evidence type="ECO:0000313" key="1">
    <source>
        <dbReference type="EMBL" id="EGO28451.1"/>
    </source>
</evidence>
<dbReference type="KEGG" id="sla:SERLADRAFT_458864"/>
<gene>
    <name evidence="1" type="ORF">SERLADRAFT_458864</name>
</gene>
<proteinExistence type="predicted"/>
<dbReference type="GeneID" id="18817798"/>
<protein>
    <submittedName>
        <fullName evidence="1">Uncharacterized protein</fullName>
    </submittedName>
</protein>
<accession>F8NKN9</accession>
<reference evidence="1" key="1">
    <citation type="submission" date="2011-04" db="EMBL/GenBank/DDBJ databases">
        <title>Evolution of plant cell wall degrading machinery underlies the functional diversity of forest fungi.</title>
        <authorList>
            <consortium name="US DOE Joint Genome Institute (JGI-PGF)"/>
            <person name="Eastwood D.C."/>
            <person name="Floudas D."/>
            <person name="Binder M."/>
            <person name="Majcherczyk A."/>
            <person name="Schneider P."/>
            <person name="Aerts A."/>
            <person name="Asiegbu F.O."/>
            <person name="Baker S.E."/>
            <person name="Barry K."/>
            <person name="Bendiksby M."/>
            <person name="Blumentritt M."/>
            <person name="Coutinho P.M."/>
            <person name="Cullen D."/>
            <person name="Cullen D."/>
            <person name="Gathman A."/>
            <person name="Goodell B."/>
            <person name="Henrissat B."/>
            <person name="Ihrmark K."/>
            <person name="Kauserud H."/>
            <person name="Kohler A."/>
            <person name="LaButti K."/>
            <person name="Lapidus A."/>
            <person name="Lavin J.L."/>
            <person name="Lee Y.-H."/>
            <person name="Lindquist E."/>
            <person name="Lilly W."/>
            <person name="Lucas S."/>
            <person name="Morin E."/>
            <person name="Murat C."/>
            <person name="Oguiza J.A."/>
            <person name="Park J."/>
            <person name="Pisabarro A.G."/>
            <person name="Riley R."/>
            <person name="Rosling A."/>
            <person name="Salamov A."/>
            <person name="Schmidt O."/>
            <person name="Schmutz J."/>
            <person name="Skrede I."/>
            <person name="Stenlid J."/>
            <person name="Wiebenga A."/>
            <person name="Xie X."/>
            <person name="Kues U."/>
            <person name="Hibbett D.S."/>
            <person name="Hoffmeister D."/>
            <person name="Hogberg N."/>
            <person name="Martin F."/>
            <person name="Grigoriev I.V."/>
            <person name="Watkinson S.C."/>
        </authorList>
    </citation>
    <scope>NUCLEOTIDE SEQUENCE</scope>
    <source>
        <strain evidence="1">S7.9</strain>
    </source>
</reference>
<dbReference type="HOGENOM" id="CLU_2361040_0_0_1"/>
<name>F8NKN9_SERL9</name>
<organism>
    <name type="scientific">Serpula lacrymans var. lacrymans (strain S7.9)</name>
    <name type="common">Dry rot fungus</name>
    <dbReference type="NCBI Taxonomy" id="578457"/>
    <lineage>
        <taxon>Eukaryota</taxon>
        <taxon>Fungi</taxon>
        <taxon>Dikarya</taxon>
        <taxon>Basidiomycota</taxon>
        <taxon>Agaricomycotina</taxon>
        <taxon>Agaricomycetes</taxon>
        <taxon>Agaricomycetidae</taxon>
        <taxon>Boletales</taxon>
        <taxon>Coniophorineae</taxon>
        <taxon>Serpulaceae</taxon>
        <taxon>Serpula</taxon>
    </lineage>
</organism>